<evidence type="ECO:0000256" key="1">
    <source>
        <dbReference type="ARBA" id="ARBA00004651"/>
    </source>
</evidence>
<keyword evidence="4 6" id="KW-1133">Transmembrane helix</keyword>
<dbReference type="Proteomes" id="UP000033423">
    <property type="component" value="Unassembled WGS sequence"/>
</dbReference>
<feature type="domain" description="Polysaccharide chain length determinant N-terminal" evidence="7">
    <location>
        <begin position="21"/>
        <end position="74"/>
    </location>
</feature>
<evidence type="ECO:0000313" key="9">
    <source>
        <dbReference type="Proteomes" id="UP000033423"/>
    </source>
</evidence>
<dbReference type="PANTHER" id="PTHR32309:SF13">
    <property type="entry name" value="FERRIC ENTEROBACTIN TRANSPORT PROTEIN FEPE"/>
    <property type="match status" value="1"/>
</dbReference>
<protein>
    <submittedName>
        <fullName evidence="8">Membrane protein containing Lipopolysaccharide biosynthesis domain protein</fullName>
    </submittedName>
</protein>
<dbReference type="GO" id="GO:0004713">
    <property type="term" value="F:protein tyrosine kinase activity"/>
    <property type="evidence" value="ECO:0007669"/>
    <property type="project" value="TreeGrafter"/>
</dbReference>
<dbReference type="InterPro" id="IPR003856">
    <property type="entry name" value="LPS_length_determ_N"/>
</dbReference>
<comment type="caution">
    <text evidence="8">The sequence shown here is derived from an EMBL/GenBank/DDBJ whole genome shotgun (WGS) entry which is preliminary data.</text>
</comment>
<dbReference type="GO" id="GO:0005886">
    <property type="term" value="C:plasma membrane"/>
    <property type="evidence" value="ECO:0007669"/>
    <property type="project" value="UniProtKB-SubCell"/>
</dbReference>
<feature type="transmembrane region" description="Helical" evidence="6">
    <location>
        <begin position="262"/>
        <end position="280"/>
    </location>
</feature>
<keyword evidence="5 6" id="KW-0472">Membrane</keyword>
<keyword evidence="3 6" id="KW-0812">Transmembrane</keyword>
<reference evidence="8 9" key="1">
    <citation type="submission" date="2015-02" db="EMBL/GenBank/DDBJ databases">
        <title>Single-cell genomics of uncultivated deep-branching MTB reveals a conserved set of magnetosome genes.</title>
        <authorList>
            <person name="Kolinko S."/>
            <person name="Richter M."/>
            <person name="Glockner F.O."/>
            <person name="Brachmann A."/>
            <person name="Schuler D."/>
        </authorList>
    </citation>
    <scope>NUCLEOTIDE SEQUENCE [LARGE SCALE GENOMIC DNA]</scope>
    <source>
        <strain evidence="8">TM-1</strain>
    </source>
</reference>
<gene>
    <name evidence="8" type="ORF">MBAV_001887</name>
</gene>
<dbReference type="PANTHER" id="PTHR32309">
    <property type="entry name" value="TYROSINE-PROTEIN KINASE"/>
    <property type="match status" value="1"/>
</dbReference>
<name>A0A0F3GVJ2_9BACT</name>
<evidence type="ECO:0000256" key="4">
    <source>
        <dbReference type="ARBA" id="ARBA00022989"/>
    </source>
</evidence>
<dbReference type="Pfam" id="PF02706">
    <property type="entry name" value="Wzz"/>
    <property type="match status" value="1"/>
</dbReference>
<evidence type="ECO:0000313" key="8">
    <source>
        <dbReference type="EMBL" id="KJU85916.1"/>
    </source>
</evidence>
<evidence type="ECO:0000256" key="5">
    <source>
        <dbReference type="ARBA" id="ARBA00023136"/>
    </source>
</evidence>
<organism evidence="8 9">
    <name type="scientific">Candidatus Magnetobacterium bavaricum</name>
    <dbReference type="NCBI Taxonomy" id="29290"/>
    <lineage>
        <taxon>Bacteria</taxon>
        <taxon>Pseudomonadati</taxon>
        <taxon>Nitrospirota</taxon>
        <taxon>Thermodesulfovibrionia</taxon>
        <taxon>Thermodesulfovibrionales</taxon>
        <taxon>Candidatus Magnetobacteriaceae</taxon>
        <taxon>Candidatus Magnetobacterium</taxon>
    </lineage>
</organism>
<dbReference type="AlphaFoldDB" id="A0A0F3GVJ2"/>
<keyword evidence="2" id="KW-1003">Cell membrane</keyword>
<evidence type="ECO:0000256" key="2">
    <source>
        <dbReference type="ARBA" id="ARBA00022475"/>
    </source>
</evidence>
<accession>A0A0F3GVJ2</accession>
<evidence type="ECO:0000259" key="7">
    <source>
        <dbReference type="Pfam" id="PF02706"/>
    </source>
</evidence>
<sequence>MVERKIMDEQKEKQEQVTFDDEIDIMDYIRVIVKRKYIIIAVFLFSVILAAIITNLQPKIYRGDVLVNVPKDVSIINISIKGVDIKELISVMGDIKKERLAVILPKTHHLVSSIKITEVVNSKDKIRIVVDTKTKEIIPDALSEFVGYMTNHPLITLVLEQRSREKNLLSKQYEGTVTLIESYREMMKTYKRMFNEGKMVYAGINPLIFEENILQLESRKLIMEFGIKSLDSTSDIKSKDISFLDEINTSRNPVSPNKKKKILLAGFVGLFVGTVLAFLMESIEKYKKS</sequence>
<dbReference type="EMBL" id="LACI01000804">
    <property type="protein sequence ID" value="KJU85916.1"/>
    <property type="molecule type" value="Genomic_DNA"/>
</dbReference>
<keyword evidence="9" id="KW-1185">Reference proteome</keyword>
<feature type="transmembrane region" description="Helical" evidence="6">
    <location>
        <begin position="37"/>
        <end position="56"/>
    </location>
</feature>
<evidence type="ECO:0000256" key="3">
    <source>
        <dbReference type="ARBA" id="ARBA00022692"/>
    </source>
</evidence>
<proteinExistence type="predicted"/>
<dbReference type="InterPro" id="IPR050445">
    <property type="entry name" value="Bact_polysacc_biosynth/exp"/>
</dbReference>
<evidence type="ECO:0000256" key="6">
    <source>
        <dbReference type="SAM" id="Phobius"/>
    </source>
</evidence>
<comment type="subcellular location">
    <subcellularLocation>
        <location evidence="1">Cell membrane</location>
        <topology evidence="1">Multi-pass membrane protein</topology>
    </subcellularLocation>
</comment>